<keyword evidence="2" id="KW-0547">Nucleotide-binding</keyword>
<feature type="domain" description="Rhodanese" evidence="5">
    <location>
        <begin position="282"/>
        <end position="367"/>
    </location>
</feature>
<dbReference type="PROSITE" id="PS50206">
    <property type="entry name" value="RHODANESE_3"/>
    <property type="match status" value="1"/>
</dbReference>
<dbReference type="Gene3D" id="3.40.250.10">
    <property type="entry name" value="Rhodanese-like domain"/>
    <property type="match status" value="1"/>
</dbReference>
<organism evidence="6">
    <name type="scientific">Rhodogorgon sp</name>
    <dbReference type="NCBI Taxonomy" id="2485824"/>
    <lineage>
        <taxon>Eukaryota</taxon>
        <taxon>Rhodophyta</taxon>
        <taxon>Florideophyceae</taxon>
        <taxon>Corallinophycidae</taxon>
        <taxon>Rhodogorgonales</taxon>
        <taxon>Rhodogorgonaceae</taxon>
        <taxon>Rhodogorgon</taxon>
    </lineage>
</organism>
<dbReference type="AlphaFoldDB" id="A0A3G3MHX9"/>
<dbReference type="FunFam" id="3.40.50.720:FF:000033">
    <property type="entry name" value="Adenylyltransferase and sulfurtransferase MOCS3"/>
    <property type="match status" value="1"/>
</dbReference>
<dbReference type="InterPro" id="IPR001763">
    <property type="entry name" value="Rhodanese-like_dom"/>
</dbReference>
<keyword evidence="6" id="KW-0934">Plastid</keyword>
<dbReference type="Gene3D" id="3.40.50.720">
    <property type="entry name" value="NAD(P)-binding Rossmann-like Domain"/>
    <property type="match status" value="1"/>
</dbReference>
<dbReference type="GO" id="GO:0005524">
    <property type="term" value="F:ATP binding"/>
    <property type="evidence" value="ECO:0007669"/>
    <property type="project" value="UniProtKB-KW"/>
</dbReference>
<evidence type="ECO:0000256" key="1">
    <source>
        <dbReference type="ARBA" id="ARBA00022679"/>
    </source>
</evidence>
<reference evidence="6" key="1">
    <citation type="journal article" date="2018" name="Genome Biol. Evol.">
        <title>Mitochondrial and Plastid Genomes from Coralline Red Algae Provide Insights into the Incongruent Evolutionary Histories of Organelles.</title>
        <authorList>
            <person name="Lee J."/>
            <person name="Song H.J."/>
            <person name="In Park S."/>
            <person name="Lee Y.M."/>
            <person name="Jeong S.Y."/>
            <person name="Oh Cho T."/>
            <person name="Kim J.H."/>
            <person name="Choi H.G."/>
            <person name="Choi C.G."/>
            <person name="Nelson W.A."/>
            <person name="Fredericq S."/>
            <person name="Bhattacharya D."/>
            <person name="Su Yoon H."/>
        </authorList>
    </citation>
    <scope>NUCLEOTIDE SEQUENCE</scope>
</reference>
<keyword evidence="1" id="KW-0808">Transferase</keyword>
<dbReference type="Pfam" id="PF00581">
    <property type="entry name" value="Rhodanese"/>
    <property type="match status" value="1"/>
</dbReference>
<evidence type="ECO:0000256" key="3">
    <source>
        <dbReference type="ARBA" id="ARBA00022840"/>
    </source>
</evidence>
<dbReference type="CDD" id="cd00158">
    <property type="entry name" value="RHOD"/>
    <property type="match status" value="1"/>
</dbReference>
<gene>
    <name evidence="6" type="primary">moeB</name>
</gene>
<dbReference type="GO" id="GO:0008146">
    <property type="term" value="F:sulfotransferase activity"/>
    <property type="evidence" value="ECO:0007669"/>
    <property type="project" value="TreeGrafter"/>
</dbReference>
<keyword evidence="3" id="KW-0067">ATP-binding</keyword>
<dbReference type="GO" id="GO:0004792">
    <property type="term" value="F:thiosulfate-cyanide sulfurtransferase activity"/>
    <property type="evidence" value="ECO:0007669"/>
    <property type="project" value="TreeGrafter"/>
</dbReference>
<dbReference type="SMART" id="SM00450">
    <property type="entry name" value="RHOD"/>
    <property type="match status" value="1"/>
</dbReference>
<dbReference type="Pfam" id="PF00899">
    <property type="entry name" value="ThiF"/>
    <property type="match status" value="1"/>
</dbReference>
<dbReference type="CDD" id="cd00757">
    <property type="entry name" value="ThiF_MoeB_HesA_family"/>
    <property type="match status" value="1"/>
</dbReference>
<dbReference type="PANTHER" id="PTHR10953">
    <property type="entry name" value="UBIQUITIN-ACTIVATING ENZYME E1"/>
    <property type="match status" value="1"/>
</dbReference>
<dbReference type="InterPro" id="IPR035985">
    <property type="entry name" value="Ubiquitin-activating_enz"/>
</dbReference>
<dbReference type="GO" id="GO:0008641">
    <property type="term" value="F:ubiquitin-like modifier activating enzyme activity"/>
    <property type="evidence" value="ECO:0007669"/>
    <property type="project" value="InterPro"/>
</dbReference>
<name>A0A3G3MHX9_9FLOR</name>
<dbReference type="SUPFAM" id="SSF69572">
    <property type="entry name" value="Activating enzymes of the ubiquitin-like proteins"/>
    <property type="match status" value="1"/>
</dbReference>
<dbReference type="InterPro" id="IPR000594">
    <property type="entry name" value="ThiF_NAD_FAD-bd"/>
</dbReference>
<dbReference type="GO" id="GO:0016779">
    <property type="term" value="F:nucleotidyltransferase activity"/>
    <property type="evidence" value="ECO:0007669"/>
    <property type="project" value="TreeGrafter"/>
</dbReference>
<dbReference type="SUPFAM" id="SSF52821">
    <property type="entry name" value="Rhodanese/Cell cycle control phosphatase"/>
    <property type="match status" value="1"/>
</dbReference>
<dbReference type="InterPro" id="IPR045886">
    <property type="entry name" value="ThiF/MoeB/HesA"/>
</dbReference>
<dbReference type="EMBL" id="MH281630">
    <property type="protein sequence ID" value="AYR06398.1"/>
    <property type="molecule type" value="Genomic_DNA"/>
</dbReference>
<evidence type="ECO:0000313" key="6">
    <source>
        <dbReference type="EMBL" id="AYR06398.1"/>
    </source>
</evidence>
<evidence type="ECO:0000256" key="2">
    <source>
        <dbReference type="ARBA" id="ARBA00022741"/>
    </source>
</evidence>
<dbReference type="GO" id="GO:0005829">
    <property type="term" value="C:cytosol"/>
    <property type="evidence" value="ECO:0007669"/>
    <property type="project" value="TreeGrafter"/>
</dbReference>
<sequence>MINPSLSAYNLSEEEYERYSRHLILNPISISGQKRIKAAKVLCIGAGGLSSSALLYLAASGIGTIGIIDDDTVDKSNLQRQILYKENNIEEDKVTAAQNNLNELNTLCQIKTYKKRLNRTNAHNIIKNYDIIIDGTDNITSRYIISHFCHELHKIHIYGAAQNFEGQISVFNYQGGPSYHNLYPKTQHNIVTTCNQRGVLGMLPGIVGLLQATETIKIITGMDNILSGHLLKYNVINMSFQKVKIEPQTLNNRLKPEVDDKTHNTKGINYISMTQLNLMKHNNPNLIIVDVREYTEFKVKHLSNSINIPLKNIREPNIIRNLQYNSNQQSIIIYCNNEYNSSIASKILNKYQIKHYILVGGIESLSSK</sequence>
<evidence type="ECO:0000256" key="4">
    <source>
        <dbReference type="ARBA" id="ARBA00072792"/>
    </source>
</evidence>
<accession>A0A3G3MHX9</accession>
<proteinExistence type="predicted"/>
<protein>
    <recommendedName>
        <fullName evidence="4">Probable molybdopterin-synthase adenylyltransferase</fullName>
    </recommendedName>
</protein>
<dbReference type="InterPro" id="IPR036873">
    <property type="entry name" value="Rhodanese-like_dom_sf"/>
</dbReference>
<geneLocation type="plastid" evidence="6"/>
<dbReference type="PANTHER" id="PTHR10953:SF102">
    <property type="entry name" value="ADENYLYLTRANSFERASE AND SULFURTRANSFERASE MOCS3"/>
    <property type="match status" value="1"/>
</dbReference>
<evidence type="ECO:0000259" key="5">
    <source>
        <dbReference type="PROSITE" id="PS50206"/>
    </source>
</evidence>